<dbReference type="Pfam" id="PF01814">
    <property type="entry name" value="Hemerythrin"/>
    <property type="match status" value="1"/>
</dbReference>
<dbReference type="PANTHER" id="PTHR36438:SF1">
    <property type="entry name" value="IRON-SULFUR CLUSTER REPAIR PROTEIN YTFE"/>
    <property type="match status" value="1"/>
</dbReference>
<accession>A0A0F9X3M6</accession>
<evidence type="ECO:0000256" key="3">
    <source>
        <dbReference type="ARBA" id="ARBA00022723"/>
    </source>
</evidence>
<dbReference type="AlphaFoldDB" id="A0A0F9X3M6"/>
<keyword evidence="2" id="KW-0963">Cytoplasm</keyword>
<comment type="caution">
    <text evidence="6">The sequence shown here is derived from an EMBL/GenBank/DDBJ whole genome shotgun (WGS) entry which is preliminary data.</text>
</comment>
<proteinExistence type="predicted"/>
<organism evidence="6">
    <name type="scientific">marine sediment metagenome</name>
    <dbReference type="NCBI Taxonomy" id="412755"/>
    <lineage>
        <taxon>unclassified sequences</taxon>
        <taxon>metagenomes</taxon>
        <taxon>ecological metagenomes</taxon>
    </lineage>
</organism>
<dbReference type="EMBL" id="LAZR01000151">
    <property type="protein sequence ID" value="KKN86108.1"/>
    <property type="molecule type" value="Genomic_DNA"/>
</dbReference>
<dbReference type="InterPro" id="IPR019903">
    <property type="entry name" value="RIC_family"/>
</dbReference>
<keyword evidence="3" id="KW-0479">Metal-binding</keyword>
<dbReference type="Pfam" id="PF04405">
    <property type="entry name" value="ScdA_N"/>
    <property type="match status" value="1"/>
</dbReference>
<reference evidence="6" key="1">
    <citation type="journal article" date="2015" name="Nature">
        <title>Complex archaea that bridge the gap between prokaryotes and eukaryotes.</title>
        <authorList>
            <person name="Spang A."/>
            <person name="Saw J.H."/>
            <person name="Jorgensen S.L."/>
            <person name="Zaremba-Niedzwiedzka K."/>
            <person name="Martijn J."/>
            <person name="Lind A.E."/>
            <person name="van Eijk R."/>
            <person name="Schleper C."/>
            <person name="Guy L."/>
            <person name="Ettema T.J."/>
        </authorList>
    </citation>
    <scope>NUCLEOTIDE SEQUENCE</scope>
</reference>
<dbReference type="Gene3D" id="1.20.120.520">
    <property type="entry name" value="nmb1532 protein domain like"/>
    <property type="match status" value="1"/>
</dbReference>
<dbReference type="InterPro" id="IPR012312">
    <property type="entry name" value="Hemerythrin-like"/>
</dbReference>
<dbReference type="PANTHER" id="PTHR36438">
    <property type="entry name" value="IRON-SULFUR CLUSTER REPAIR PROTEIN YTFE"/>
    <property type="match status" value="1"/>
</dbReference>
<feature type="domain" description="Hemerythrin-like" evidence="5">
    <location>
        <begin position="80"/>
        <end position="218"/>
    </location>
</feature>
<sequence>MTETTQPLHDQNVGEIAARLPGATGVFRRFGIDFCCHGDVSLTEAAYQRKLNIIELETALQALDPAAAPQAPRETTALIDHIQTRYHEVHRRQIPELIELSRKVEAVHAAHPNAPEGLADALQQIMGELEVHMKKEELILFPAMRRQAEGQLDAPITEMRHDHDAHGAFLERVAQITDDYTLPDGACRSWQALYAGAAQLKDDLMEHIHLENNVLFPRFEASA</sequence>
<gene>
    <name evidence="6" type="ORF">LCGC14_0271450</name>
</gene>
<evidence type="ECO:0000256" key="1">
    <source>
        <dbReference type="ARBA" id="ARBA00004496"/>
    </source>
</evidence>
<dbReference type="GO" id="GO:0005737">
    <property type="term" value="C:cytoplasm"/>
    <property type="evidence" value="ECO:0007669"/>
    <property type="project" value="UniProtKB-SubCell"/>
</dbReference>
<dbReference type="NCBIfam" id="TIGR03652">
    <property type="entry name" value="FeS_repair_RIC"/>
    <property type="match status" value="1"/>
</dbReference>
<keyword evidence="4" id="KW-0408">Iron</keyword>
<dbReference type="GO" id="GO:0046872">
    <property type="term" value="F:metal ion binding"/>
    <property type="evidence" value="ECO:0007669"/>
    <property type="project" value="UniProtKB-KW"/>
</dbReference>
<name>A0A0F9X3M6_9ZZZZ</name>
<evidence type="ECO:0000259" key="5">
    <source>
        <dbReference type="Pfam" id="PF01814"/>
    </source>
</evidence>
<evidence type="ECO:0000256" key="4">
    <source>
        <dbReference type="ARBA" id="ARBA00023004"/>
    </source>
</evidence>
<comment type="subcellular location">
    <subcellularLocation>
        <location evidence="1">Cytoplasm</location>
    </subcellularLocation>
</comment>
<dbReference type="CDD" id="cd12108">
    <property type="entry name" value="Hr-like"/>
    <property type="match status" value="1"/>
</dbReference>
<dbReference type="NCBIfam" id="NF008221">
    <property type="entry name" value="PRK10992.1"/>
    <property type="match status" value="1"/>
</dbReference>
<evidence type="ECO:0000313" key="6">
    <source>
        <dbReference type="EMBL" id="KKN86108.1"/>
    </source>
</evidence>
<evidence type="ECO:0000256" key="2">
    <source>
        <dbReference type="ARBA" id="ARBA00022490"/>
    </source>
</evidence>
<protein>
    <recommendedName>
        <fullName evidence="5">Hemerythrin-like domain-containing protein</fullName>
    </recommendedName>
</protein>